<dbReference type="SUPFAM" id="SSF52540">
    <property type="entry name" value="P-loop containing nucleoside triphosphate hydrolases"/>
    <property type="match status" value="2"/>
</dbReference>
<dbReference type="Pfam" id="PF25019">
    <property type="entry name" value="LRR_R13L1-DRL21"/>
    <property type="match status" value="1"/>
</dbReference>
<dbReference type="SMART" id="SM00369">
    <property type="entry name" value="LRR_TYP"/>
    <property type="match status" value="4"/>
</dbReference>
<evidence type="ECO:0000256" key="4">
    <source>
        <dbReference type="ARBA" id="ARBA00022741"/>
    </source>
</evidence>
<evidence type="ECO:0000259" key="8">
    <source>
        <dbReference type="Pfam" id="PF18052"/>
    </source>
</evidence>
<dbReference type="PANTHER" id="PTHR36766">
    <property type="entry name" value="PLANT BROAD-SPECTRUM MILDEW RESISTANCE PROTEIN RPW8"/>
    <property type="match status" value="1"/>
</dbReference>
<evidence type="ECO:0000313" key="12">
    <source>
        <dbReference type="Proteomes" id="UP000824120"/>
    </source>
</evidence>
<dbReference type="InterPro" id="IPR036388">
    <property type="entry name" value="WH-like_DNA-bd_sf"/>
</dbReference>
<feature type="domain" description="Disease resistance N-terminal" evidence="8">
    <location>
        <begin position="1541"/>
        <end position="1622"/>
    </location>
</feature>
<dbReference type="InterPro" id="IPR032675">
    <property type="entry name" value="LRR_dom_sf"/>
</dbReference>
<dbReference type="InterPro" id="IPR001611">
    <property type="entry name" value="Leu-rich_rpt"/>
</dbReference>
<keyword evidence="4" id="KW-0547">Nucleotide-binding</keyword>
<feature type="domain" description="Disease resistance protein winged helix" evidence="9">
    <location>
        <begin position="638"/>
        <end position="710"/>
    </location>
</feature>
<dbReference type="GO" id="GO:0043531">
    <property type="term" value="F:ADP binding"/>
    <property type="evidence" value="ECO:0007669"/>
    <property type="project" value="InterPro"/>
</dbReference>
<organism evidence="11 12">
    <name type="scientific">Solanum commersonii</name>
    <name type="common">Commerson's wild potato</name>
    <name type="synonym">Commerson's nightshade</name>
    <dbReference type="NCBI Taxonomy" id="4109"/>
    <lineage>
        <taxon>Eukaryota</taxon>
        <taxon>Viridiplantae</taxon>
        <taxon>Streptophyta</taxon>
        <taxon>Embryophyta</taxon>
        <taxon>Tracheophyta</taxon>
        <taxon>Spermatophyta</taxon>
        <taxon>Magnoliopsida</taxon>
        <taxon>eudicotyledons</taxon>
        <taxon>Gunneridae</taxon>
        <taxon>Pentapetalae</taxon>
        <taxon>asterids</taxon>
        <taxon>lamiids</taxon>
        <taxon>Solanales</taxon>
        <taxon>Solanaceae</taxon>
        <taxon>Solanoideae</taxon>
        <taxon>Solaneae</taxon>
        <taxon>Solanum</taxon>
    </lineage>
</organism>
<dbReference type="InterPro" id="IPR056789">
    <property type="entry name" value="LRR_R13L1-DRL21"/>
</dbReference>
<evidence type="ECO:0000256" key="3">
    <source>
        <dbReference type="ARBA" id="ARBA00022737"/>
    </source>
</evidence>
<gene>
    <name evidence="11" type="ORF">H5410_053272</name>
</gene>
<keyword evidence="5" id="KW-0611">Plant defense</keyword>
<accession>A0A9J5X5H1</accession>
<keyword evidence="6" id="KW-0067">ATP-binding</keyword>
<dbReference type="Pfam" id="PF00931">
    <property type="entry name" value="NB-ARC"/>
    <property type="match status" value="2"/>
</dbReference>
<proteinExistence type="inferred from homology"/>
<dbReference type="InterPro" id="IPR058922">
    <property type="entry name" value="WHD_DRP"/>
</dbReference>
<dbReference type="OrthoDB" id="1291980at2759"/>
<dbReference type="Gene3D" id="1.20.5.4130">
    <property type="match status" value="2"/>
</dbReference>
<evidence type="ECO:0000259" key="9">
    <source>
        <dbReference type="Pfam" id="PF23559"/>
    </source>
</evidence>
<evidence type="ECO:0000256" key="5">
    <source>
        <dbReference type="ARBA" id="ARBA00022821"/>
    </source>
</evidence>
<dbReference type="PROSITE" id="PS51450">
    <property type="entry name" value="LRR"/>
    <property type="match status" value="1"/>
</dbReference>
<keyword evidence="12" id="KW-1185">Reference proteome</keyword>
<dbReference type="GO" id="GO:0051707">
    <property type="term" value="P:response to other organism"/>
    <property type="evidence" value="ECO:0007669"/>
    <property type="project" value="UniProtKB-ARBA"/>
</dbReference>
<dbReference type="PANTHER" id="PTHR36766:SF70">
    <property type="entry name" value="DISEASE RESISTANCE PROTEIN RGA4"/>
    <property type="match status" value="1"/>
</dbReference>
<evidence type="ECO:0000313" key="11">
    <source>
        <dbReference type="EMBL" id="KAG5582645.1"/>
    </source>
</evidence>
<comment type="similarity">
    <text evidence="1">Belongs to the disease resistance NB-LRR family.</text>
</comment>
<dbReference type="InterPro" id="IPR003591">
    <property type="entry name" value="Leu-rich_rpt_typical-subtyp"/>
</dbReference>
<name>A0A9J5X5H1_SOLCO</name>
<dbReference type="InterPro" id="IPR002182">
    <property type="entry name" value="NB-ARC"/>
</dbReference>
<evidence type="ECO:0000256" key="1">
    <source>
        <dbReference type="ARBA" id="ARBA00008894"/>
    </source>
</evidence>
<sequence length="2134" mass="243834">MPWDVSPNHGTLAAHSQKKFAPIGVAQTPSGPTFSIFHIMMWGSVLEDKTAREWFNNPERPFQSWTRALFRTNTKCDMLLNNLCESFNRYILDVRDKAIITMLEMIKKQVDEKNVQEKRVGCKKKKKVEAVGKAEKRAEQKFEKGDLKSYPKKGSTQVMCSICKKYGHNARGHYKFVKTGESSSSHYLEAISPAEETSNDGDYLNMYSPEMWNNNHQGLNLAYQPTITQLLSLTIEEVKSLRNCKKDLEILTKYVSLIQAFIHDAERRQVEDQVVEQWLKMLERVTENAENVFDEFRYESLKRQVKIRNNPMKKVSDFFSHTDFKRKMSQKINNINKELRAINKLANDLGLQSLMVPPRQILPIRETDSVVVASNVVGRDKDVAEIKEKILTMRDDIDLCTIPIVGMGGLGKTTVAKIIFNDEQIEKHFEKRVWLCLPEMLETKSFLEMILESLTESKLEVQSRDIIVKKLRDELAGRKYLLVLDDLWRVDPTLWHEFLDTLKGINTTRGNCILVTTRMKLVASTVAVGLHMLGRLTDDHCWSIFKQRVFVNGEVLEEMVIMENRIVDMCQGLPLAASVLGGLIRNKEKHEWQAILDSNSLVAHEDDLGENSIKKILKLSYVYLPSPHLKKCFAYFAMFPKDFEFEKDQLIQLWMAEGFLHPCQETIVMEDVGHKFFQLLLQNSLLQDVKLDEHNIITHCKMHDLVHDLAGDILKSKLFDPKGDVGEISSQVRYFGSDSPIDQIDKINEPGRLCALFSRSNIPNDVLFSFQFLRVLNLSRSGIKELSASIGKLIYLRYLDISYSGIKALPNSICKLYNMQTLRVSKCFLLKGLPDEMANMISLRHIYYNSLCMDNKHFQMPFSMGKLTSLQTLQFFKVGLEKGRRIEEVGHLKNLRGELMIGGLQLLCNREEARTAYLQEKPKIYKLKYLWSHDEPEGCETSDEYVLDGLQPHPNLKTLAVVDYLGTRFPSWFSEELLPNLVKLKLSGCKRCKEIPSLGQLKFLQHLELVGFHKVEYIEPTFYGNNNGSSGNNTNIQVFPLLKELLLEDMPSLTEWKEVQLLPKGNVGRDRLGVRMFPVLKKLTIRNCPLLKSTPNQFEILRELSIEGVDSEIPLLNLCSNLTSLVMLIIRDVKQLTCLTDEILRNNFSLEHLLVLNCGEFRELPQSLYNLRSLKSLSIGDCANFSSIPVSRGENHLTSLLKLRLYNCDGLTSLSSGLLEHCRSLESLNVNKCNNLVSLPLHVWEMPSLSYLNISKCPKLESVPAGSLHRLTGLRTLRIGPFSELVDFEAFQLIFNGIQQLSSLRVLWVYGHAHWDSLPYQLLEFSSVTEIGITDFGIKAFPIETLELVSCKQLQHLLINDCPYLEVLSDGLGNLVSLVELSLSNCKNLQHLPSRDAMRHLAKLRRLNIKGCPQLEESCNNCSGPNSQWFKISHIPQISVEFTTIQDLQQVLCCKVSVVNSLSRTYSSAIDLVTGSSMNIWCYGEADERLFPRIQLGGFRGTKGKLDAIIAISVAKDQFEGHLSIKLKVSLLCLSDQAFHLISLTIEEVNSSRDFNKDLEMLAQNVSLIQAFIHDVETPQVDKQQSVEQWLNRLERVAEDAENVFDRFRYESLKTKVMNIRNSPMKKVSGFFSHTAFKRKMSQKINNINKELTAINKVAKDLGLQSLMVPSRKILPIRETDSLVVASDVVGRDNDVDEIKEKILKMREEDVVLCTIPIVGMGGLGKTTVAKRIYNDEHIKQIFEKRIWLCLPEMSETKSFLEQILESLTERKIEVQRRDIIVKKLQDELGGKNYLLVLDDLWCVDSTSWHQFVDTLRGINTSRGNCILVTTRMKRVASIVATDLHILGKLTEDHCWSIFKQKAFVDGRVPEELVSMGNKIVKMCQGLPLAASVLGGLLHSKETHEWQAILDGNPLVAGEDHDNGENSIKKILKLSYVYLPSPQLKKCFAYFAIFPKDFEFEKEQLIQLWMAEGFLRPCQETTVMEDVGHRFFQILLQNSLLQDVKLLDEHNNITHCKMHDLVHDLAGDIFKSKVFDPKGDDGENFSQVRYFGCESPRDKIDKINEPERLCTLFWRSNYISEDMLLSFKFLRVLNLSSSGIKELSAKIGKLIYLRYLDLSNTKITTLPNSILQAL</sequence>
<dbReference type="GO" id="GO:0006952">
    <property type="term" value="P:defense response"/>
    <property type="evidence" value="ECO:0007669"/>
    <property type="project" value="UniProtKB-KW"/>
</dbReference>
<dbReference type="GO" id="GO:0005524">
    <property type="term" value="F:ATP binding"/>
    <property type="evidence" value="ECO:0007669"/>
    <property type="project" value="UniProtKB-KW"/>
</dbReference>
<dbReference type="Pfam" id="PF18052">
    <property type="entry name" value="Rx_N"/>
    <property type="match status" value="2"/>
</dbReference>
<dbReference type="Pfam" id="PF23559">
    <property type="entry name" value="WHD_DRP"/>
    <property type="match status" value="2"/>
</dbReference>
<evidence type="ECO:0000259" key="7">
    <source>
        <dbReference type="Pfam" id="PF00931"/>
    </source>
</evidence>
<evidence type="ECO:0008006" key="13">
    <source>
        <dbReference type="Google" id="ProtNLM"/>
    </source>
</evidence>
<keyword evidence="3" id="KW-0677">Repeat</keyword>
<comment type="caution">
    <text evidence="11">The sequence shown here is derived from an EMBL/GenBank/DDBJ whole genome shotgun (WGS) entry which is preliminary data.</text>
</comment>
<evidence type="ECO:0000259" key="10">
    <source>
        <dbReference type="Pfam" id="PF25019"/>
    </source>
</evidence>
<feature type="domain" description="NB-ARC" evidence="7">
    <location>
        <begin position="380"/>
        <end position="551"/>
    </location>
</feature>
<reference evidence="11 12" key="1">
    <citation type="submission" date="2020-09" db="EMBL/GenBank/DDBJ databases">
        <title>De no assembly of potato wild relative species, Solanum commersonii.</title>
        <authorList>
            <person name="Cho K."/>
        </authorList>
    </citation>
    <scope>NUCLEOTIDE SEQUENCE [LARGE SCALE GENOMIC DNA]</scope>
    <source>
        <strain evidence="11">LZ3.2</strain>
        <tissue evidence="11">Leaf</tissue>
    </source>
</reference>
<keyword evidence="2" id="KW-0433">Leucine-rich repeat</keyword>
<feature type="domain" description="R13L1/DRL21-like LRR repeat region" evidence="10">
    <location>
        <begin position="886"/>
        <end position="1011"/>
    </location>
</feature>
<dbReference type="SUPFAM" id="SSF52058">
    <property type="entry name" value="L domain-like"/>
    <property type="match status" value="3"/>
</dbReference>
<dbReference type="Gene3D" id="3.40.50.300">
    <property type="entry name" value="P-loop containing nucleotide triphosphate hydrolases"/>
    <property type="match status" value="2"/>
</dbReference>
<dbReference type="InterPro" id="IPR041118">
    <property type="entry name" value="Rx_N"/>
</dbReference>
<feature type="domain" description="Disease resistance protein winged helix" evidence="9">
    <location>
        <begin position="1953"/>
        <end position="2026"/>
    </location>
</feature>
<dbReference type="Proteomes" id="UP000824120">
    <property type="component" value="Chromosome 10"/>
</dbReference>
<dbReference type="InterPro" id="IPR042197">
    <property type="entry name" value="Apaf_helical"/>
</dbReference>
<evidence type="ECO:0000256" key="2">
    <source>
        <dbReference type="ARBA" id="ARBA00022614"/>
    </source>
</evidence>
<feature type="domain" description="NB-ARC" evidence="7">
    <location>
        <begin position="1693"/>
        <end position="1864"/>
    </location>
</feature>
<dbReference type="FunFam" id="1.10.10.10:FF:000322">
    <property type="entry name" value="Probable disease resistance protein At1g63360"/>
    <property type="match status" value="2"/>
</dbReference>
<protein>
    <recommendedName>
        <fullName evidence="13">Cc-nbs-lrr resistance protein</fullName>
    </recommendedName>
</protein>
<dbReference type="PRINTS" id="PR00364">
    <property type="entry name" value="DISEASERSIST"/>
</dbReference>
<dbReference type="Gene3D" id="1.10.8.430">
    <property type="entry name" value="Helical domain of apoptotic protease-activating factors"/>
    <property type="match status" value="2"/>
</dbReference>
<dbReference type="InterPro" id="IPR027417">
    <property type="entry name" value="P-loop_NTPase"/>
</dbReference>
<dbReference type="Gene3D" id="3.80.10.10">
    <property type="entry name" value="Ribonuclease Inhibitor"/>
    <property type="match status" value="4"/>
</dbReference>
<dbReference type="Gene3D" id="1.10.10.10">
    <property type="entry name" value="Winged helix-like DNA-binding domain superfamily/Winged helix DNA-binding domain"/>
    <property type="match status" value="2"/>
</dbReference>
<evidence type="ECO:0000256" key="6">
    <source>
        <dbReference type="ARBA" id="ARBA00022840"/>
    </source>
</evidence>
<dbReference type="EMBL" id="JACXVP010000010">
    <property type="protein sequence ID" value="KAG5582645.1"/>
    <property type="molecule type" value="Genomic_DNA"/>
</dbReference>
<feature type="domain" description="Disease resistance N-terminal" evidence="8">
    <location>
        <begin position="226"/>
        <end position="309"/>
    </location>
</feature>